<dbReference type="Gene3D" id="1.25.40.20">
    <property type="entry name" value="Ankyrin repeat-containing domain"/>
    <property type="match status" value="1"/>
</dbReference>
<gene>
    <name evidence="3" type="primary">LOC106587047</name>
</gene>
<dbReference type="PANTHER" id="PTHR13944">
    <property type="entry name" value="AGAP007712-PA"/>
    <property type="match status" value="1"/>
</dbReference>
<reference evidence="3" key="1">
    <citation type="submission" date="2025-08" db="UniProtKB">
        <authorList>
            <consortium name="RefSeq"/>
        </authorList>
    </citation>
    <scope>IDENTIFICATION</scope>
</reference>
<feature type="region of interest" description="Disordered" evidence="1">
    <location>
        <begin position="290"/>
        <end position="309"/>
    </location>
</feature>
<dbReference type="RefSeq" id="XP_045565063.1">
    <property type="nucleotide sequence ID" value="XM_045709107.1"/>
</dbReference>
<dbReference type="SUPFAM" id="SSF48403">
    <property type="entry name" value="Ankyrin repeat"/>
    <property type="match status" value="1"/>
</dbReference>
<name>A0ABM3E1W5_SALSA</name>
<proteinExistence type="predicted"/>
<evidence type="ECO:0000256" key="1">
    <source>
        <dbReference type="SAM" id="MobiDB-lite"/>
    </source>
</evidence>
<feature type="compositionally biased region" description="Basic and acidic residues" evidence="1">
    <location>
        <begin position="293"/>
        <end position="309"/>
    </location>
</feature>
<dbReference type="InterPro" id="IPR036770">
    <property type="entry name" value="Ankyrin_rpt-contain_sf"/>
</dbReference>
<sequence>MELSRREVPLYGQAKVFALLQAPDPLPKEAEIFIVLEGSTLAHVIRAQNDVMLCFIVPGHNLAETVSVCAYLYSETETTPFTCVGGSRLKYVQDDAQDLAEHLVTHGHCLSSSDHRELSSRFCLSEESSRCAMDRHVALAMANLDIPHSWNVLASPSGEELRPRESPLHLAVRWGLCCLAELLLCQPGGLMAVTLPNEEGVTPLQLAHNRGHTQLLELLTHPPNPLATPPAGLSQVWAVHSHLLRFCHDSENLTLTVRQNPQWNHQQNRQADILLLRDRLRDDNFLRQVNQGPEKRAVRDHTGERRTSG</sequence>
<dbReference type="GeneID" id="106587047"/>
<protein>
    <submittedName>
        <fullName evidence="3">Rho guanine nucleotide exchange factor 28</fullName>
    </submittedName>
</protein>
<organism evidence="2 3">
    <name type="scientific">Salmo salar</name>
    <name type="common">Atlantic salmon</name>
    <dbReference type="NCBI Taxonomy" id="8030"/>
    <lineage>
        <taxon>Eukaryota</taxon>
        <taxon>Metazoa</taxon>
        <taxon>Chordata</taxon>
        <taxon>Craniata</taxon>
        <taxon>Vertebrata</taxon>
        <taxon>Euteleostomi</taxon>
        <taxon>Actinopterygii</taxon>
        <taxon>Neopterygii</taxon>
        <taxon>Teleostei</taxon>
        <taxon>Protacanthopterygii</taxon>
        <taxon>Salmoniformes</taxon>
        <taxon>Salmonidae</taxon>
        <taxon>Salmoninae</taxon>
        <taxon>Salmo</taxon>
    </lineage>
</organism>
<dbReference type="InterPro" id="IPR051632">
    <property type="entry name" value="Rho_GEF"/>
</dbReference>
<evidence type="ECO:0000313" key="2">
    <source>
        <dbReference type="Proteomes" id="UP001652741"/>
    </source>
</evidence>
<dbReference type="Proteomes" id="UP001652741">
    <property type="component" value="Chromosome ssa26"/>
</dbReference>
<keyword evidence="2" id="KW-1185">Reference proteome</keyword>
<dbReference type="PANTHER" id="PTHR13944:SF22">
    <property type="entry name" value="RHO GUANINE NUCLEOTIDE EXCHANGE FACTOR 28"/>
    <property type="match status" value="1"/>
</dbReference>
<evidence type="ECO:0000313" key="3">
    <source>
        <dbReference type="RefSeq" id="XP_045565063.1"/>
    </source>
</evidence>
<accession>A0ABM3E1W5</accession>